<dbReference type="EMBL" id="BJOC01000008">
    <property type="protein sequence ID" value="GED21391.1"/>
    <property type="molecule type" value="Genomic_DNA"/>
</dbReference>
<proteinExistence type="predicted"/>
<keyword evidence="1" id="KW-1133">Transmembrane helix</keyword>
<organism evidence="2 3">
    <name type="scientific">Halomonas halmophila</name>
    <dbReference type="NCBI Taxonomy" id="252"/>
    <lineage>
        <taxon>Bacteria</taxon>
        <taxon>Pseudomonadati</taxon>
        <taxon>Pseudomonadota</taxon>
        <taxon>Gammaproteobacteria</taxon>
        <taxon>Oceanospirillales</taxon>
        <taxon>Halomonadaceae</taxon>
        <taxon>Halomonas</taxon>
    </lineage>
</organism>
<evidence type="ECO:0000313" key="2">
    <source>
        <dbReference type="EMBL" id="GED21391.1"/>
    </source>
</evidence>
<name>A0A4Y4F2P0_9GAMM</name>
<keyword evidence="3" id="KW-1185">Reference proteome</keyword>
<dbReference type="AlphaFoldDB" id="A0A4Y4F2P0"/>
<dbReference type="OrthoDB" id="7361737at2"/>
<sequence length="95" mass="10543">MEDLFAFIGNTLGEGIRLIVELLGGLFRHADDAVDGLFSGLSESLGISASWISLLILVLGLWMLWRGFSALLRRAFIATLLWWLLALLVLGWLIN</sequence>
<gene>
    <name evidence="2" type="ORF">HHA01_03680</name>
</gene>
<accession>A0A4Y4F2P0</accession>
<feature type="transmembrane region" description="Helical" evidence="1">
    <location>
        <begin position="76"/>
        <end position="94"/>
    </location>
</feature>
<keyword evidence="1" id="KW-0472">Membrane</keyword>
<dbReference type="RefSeq" id="WP_141317409.1">
    <property type="nucleotide sequence ID" value="NZ_BJOC01000008.1"/>
</dbReference>
<feature type="transmembrane region" description="Helical" evidence="1">
    <location>
        <begin position="45"/>
        <end position="64"/>
    </location>
</feature>
<evidence type="ECO:0000256" key="1">
    <source>
        <dbReference type="SAM" id="Phobius"/>
    </source>
</evidence>
<comment type="caution">
    <text evidence="2">The sequence shown here is derived from an EMBL/GenBank/DDBJ whole genome shotgun (WGS) entry which is preliminary data.</text>
</comment>
<evidence type="ECO:0000313" key="3">
    <source>
        <dbReference type="Proteomes" id="UP000319812"/>
    </source>
</evidence>
<reference evidence="2 3" key="1">
    <citation type="submission" date="2019-06" db="EMBL/GenBank/DDBJ databases">
        <title>Whole genome shotgun sequence of Halomonas halmophila NBRC 15537.</title>
        <authorList>
            <person name="Hosoyama A."/>
            <person name="Uohara A."/>
            <person name="Ohji S."/>
            <person name="Ichikawa N."/>
        </authorList>
    </citation>
    <scope>NUCLEOTIDE SEQUENCE [LARGE SCALE GENOMIC DNA]</scope>
    <source>
        <strain evidence="2 3">NBRC 15537</strain>
    </source>
</reference>
<protein>
    <submittedName>
        <fullName evidence="2">Uncharacterized protein</fullName>
    </submittedName>
</protein>
<keyword evidence="1" id="KW-0812">Transmembrane</keyword>
<dbReference type="Proteomes" id="UP000319812">
    <property type="component" value="Unassembled WGS sequence"/>
</dbReference>